<organism evidence="3 4">
    <name type="scientific">Haloarcula rubripromontorii</name>
    <dbReference type="NCBI Taxonomy" id="1705562"/>
    <lineage>
        <taxon>Archaea</taxon>
        <taxon>Methanobacteriati</taxon>
        <taxon>Methanobacteriota</taxon>
        <taxon>Stenosarchaea group</taxon>
        <taxon>Halobacteria</taxon>
        <taxon>Halobacteriales</taxon>
        <taxon>Haloarculaceae</taxon>
        <taxon>Haloarcula</taxon>
    </lineage>
</organism>
<dbReference type="AlphaFoldDB" id="A0A0M9AIQ9"/>
<sequence>MTSTEIYTTSAVDSDPPPQTRSKTSLFCPHCGHESAVTGDWTAESTENSLQLRCPDCDVVVQQR</sequence>
<dbReference type="Proteomes" id="UP000037729">
    <property type="component" value="Unassembled WGS sequence"/>
</dbReference>
<gene>
    <name evidence="3" type="ORF">AMS69_12835</name>
</gene>
<feature type="region of interest" description="Disordered" evidence="1">
    <location>
        <begin position="1"/>
        <end position="23"/>
    </location>
</feature>
<evidence type="ECO:0000259" key="2">
    <source>
        <dbReference type="Pfam" id="PF26408"/>
    </source>
</evidence>
<protein>
    <recommendedName>
        <fullName evidence="2">DUF8106 domain-containing protein</fullName>
    </recommendedName>
</protein>
<evidence type="ECO:0000313" key="4">
    <source>
        <dbReference type="Proteomes" id="UP000037729"/>
    </source>
</evidence>
<name>A0A0M9AIQ9_9EURY</name>
<dbReference type="OrthoDB" id="209680at2157"/>
<feature type="compositionally biased region" description="Polar residues" evidence="1">
    <location>
        <begin position="1"/>
        <end position="12"/>
    </location>
</feature>
<evidence type="ECO:0000313" key="3">
    <source>
        <dbReference type="EMBL" id="KOX92258.1"/>
    </source>
</evidence>
<dbReference type="InterPro" id="IPR058419">
    <property type="entry name" value="DUF8106"/>
</dbReference>
<reference evidence="3 4" key="1">
    <citation type="submission" date="2015-08" db="EMBL/GenBank/DDBJ databases">
        <title>Genomes of Isolates from Cabo Rojo, PR.</title>
        <authorList>
            <person name="Sanchez-Nieves R.L."/>
            <person name="Montalvo-Rodriguez R."/>
        </authorList>
    </citation>
    <scope>NUCLEOTIDE SEQUENCE [LARGE SCALE GENOMIC DNA]</scope>
    <source>
        <strain evidence="3 4">SL3</strain>
    </source>
</reference>
<dbReference type="RefSeq" id="WP_053968468.1">
    <property type="nucleotide sequence ID" value="NZ_LIUF01000004.1"/>
</dbReference>
<dbReference type="Pfam" id="PF26408">
    <property type="entry name" value="DUF8106"/>
    <property type="match status" value="1"/>
</dbReference>
<evidence type="ECO:0000256" key="1">
    <source>
        <dbReference type="SAM" id="MobiDB-lite"/>
    </source>
</evidence>
<keyword evidence="4" id="KW-1185">Reference proteome</keyword>
<dbReference type="PATRIC" id="fig|1705562.3.peg.3149"/>
<comment type="caution">
    <text evidence="3">The sequence shown here is derived from an EMBL/GenBank/DDBJ whole genome shotgun (WGS) entry which is preliminary data.</text>
</comment>
<feature type="domain" description="DUF8106" evidence="2">
    <location>
        <begin position="22"/>
        <end position="64"/>
    </location>
</feature>
<dbReference type="EMBL" id="LIUF01000004">
    <property type="protein sequence ID" value="KOX92258.1"/>
    <property type="molecule type" value="Genomic_DNA"/>
</dbReference>
<accession>A0A0M9AIQ9</accession>
<proteinExistence type="predicted"/>